<comment type="caution">
    <text evidence="3">The sequence shown here is derived from an EMBL/GenBank/DDBJ whole genome shotgun (WGS) entry which is preliminary data.</text>
</comment>
<evidence type="ECO:0000313" key="3">
    <source>
        <dbReference type="EMBL" id="KAG7342007.1"/>
    </source>
</evidence>
<keyword evidence="4" id="KW-1185">Reference proteome</keyword>
<dbReference type="Proteomes" id="UP000693970">
    <property type="component" value="Unassembled WGS sequence"/>
</dbReference>
<proteinExistence type="predicted"/>
<organism evidence="3 4">
    <name type="scientific">Nitzschia inconspicua</name>
    <dbReference type="NCBI Taxonomy" id="303405"/>
    <lineage>
        <taxon>Eukaryota</taxon>
        <taxon>Sar</taxon>
        <taxon>Stramenopiles</taxon>
        <taxon>Ochrophyta</taxon>
        <taxon>Bacillariophyta</taxon>
        <taxon>Bacillariophyceae</taxon>
        <taxon>Bacillariophycidae</taxon>
        <taxon>Bacillariales</taxon>
        <taxon>Bacillariaceae</taxon>
        <taxon>Nitzschia</taxon>
    </lineage>
</organism>
<name>A0A9K3KEG1_9STRA</name>
<sequence>MSPQFANRRSSELQKRLQRRDISLKPSDFCSSGKRNHLLTAASDKANYNTDNVHHQVLTENHSKNPSPSCKEEGIPKTQKVSQESQENSPELGNTRKEQGVVAFELRKAQAKSIVGNSLQRILKTHPATTESSGMRDSYLPVATSTWRGSRSFNERASPRVADAEQEYNRMFNAPSLIEVHRKGPSNDAVTEVSEITTDIRTRSLRGASYAERRMAGKLQRMREQNYSNTLQPSGFRLQGHEEDEELEKSSSYVEGDVGDLKQLMEKVEKAKLHLQQSGPIVRRHGLPYETTDFRAEGDDEYSVDPWDGAIRGTNLHFQFQRRETVDPEDGEVLCVKGPPTPRNRPYPERIHNLIRETISSDGDIVIDATEICDEDLDGVHVLHDSKDGRIRLSDSKTIGTSALLGEDIIDAEDSSLVSGNDVVQPTKRDIAEAVLSSRAEPSISFEEHKSLATGDAKASLSDHDLAPKNLAEDSSLQVQVDVRKGDSFPSDIVSTSVAFFKSFAAGINTQLENIQRNGLIPETEMGGMLGVLERDINEASEKIPKESGEFVIDFGEELEKSTCGATEAVLPSTRTLPQSNKDLVTYQAKNVEGMLDSLKASYKKSFSQCGVDQNLIRDNTKAMEDMMSNLRKVYDSNAVVCGGAAQNDVFAAAGMQMDKQGSSIVARRSISLMDDASTRSSSLHSLVKQLQEAKTKQSQGGSIEKSQLKKESVEAVEEMLNKAREACNQKSIKLAKLKKMRTKVMTTRESRTRAPEPQTFIVPINMPKKNSATGSSINSEVVARGYSKIE</sequence>
<accession>A0A9K3KEG1</accession>
<dbReference type="AlphaFoldDB" id="A0A9K3KEG1"/>
<feature type="compositionally biased region" description="Polar residues" evidence="2">
    <location>
        <begin position="697"/>
        <end position="706"/>
    </location>
</feature>
<gene>
    <name evidence="3" type="ORF">IV203_007099</name>
</gene>
<feature type="region of interest" description="Disordered" evidence="2">
    <location>
        <begin position="231"/>
        <end position="253"/>
    </location>
</feature>
<keyword evidence="1" id="KW-0175">Coiled coil</keyword>
<evidence type="ECO:0000256" key="2">
    <source>
        <dbReference type="SAM" id="MobiDB-lite"/>
    </source>
</evidence>
<evidence type="ECO:0000313" key="4">
    <source>
        <dbReference type="Proteomes" id="UP000693970"/>
    </source>
</evidence>
<reference evidence="3" key="2">
    <citation type="submission" date="2021-04" db="EMBL/GenBank/DDBJ databases">
        <authorList>
            <person name="Podell S."/>
        </authorList>
    </citation>
    <scope>NUCLEOTIDE SEQUENCE</scope>
    <source>
        <strain evidence="3">Hildebrandi</strain>
    </source>
</reference>
<evidence type="ECO:0000256" key="1">
    <source>
        <dbReference type="SAM" id="Coils"/>
    </source>
</evidence>
<feature type="compositionally biased region" description="Polar residues" evidence="2">
    <location>
        <begin position="79"/>
        <end position="92"/>
    </location>
</feature>
<dbReference type="EMBL" id="JAGRRH010000025">
    <property type="protein sequence ID" value="KAG7342007.1"/>
    <property type="molecule type" value="Genomic_DNA"/>
</dbReference>
<feature type="region of interest" description="Disordered" evidence="2">
    <location>
        <begin position="1"/>
        <end position="34"/>
    </location>
</feature>
<feature type="compositionally biased region" description="Polar residues" evidence="2">
    <location>
        <begin position="59"/>
        <end position="68"/>
    </location>
</feature>
<feature type="coiled-coil region" evidence="1">
    <location>
        <begin position="714"/>
        <end position="741"/>
    </location>
</feature>
<feature type="region of interest" description="Disordered" evidence="2">
    <location>
        <begin position="744"/>
        <end position="777"/>
    </location>
</feature>
<feature type="compositionally biased region" description="Basic and acidic residues" evidence="2">
    <location>
        <begin position="9"/>
        <end position="23"/>
    </location>
</feature>
<dbReference type="OrthoDB" id="53634at2759"/>
<feature type="region of interest" description="Disordered" evidence="2">
    <location>
        <begin position="690"/>
        <end position="711"/>
    </location>
</feature>
<reference evidence="3" key="1">
    <citation type="journal article" date="2021" name="Sci. Rep.">
        <title>Diploid genomic architecture of Nitzschia inconspicua, an elite biomass production diatom.</title>
        <authorList>
            <person name="Oliver A."/>
            <person name="Podell S."/>
            <person name="Pinowska A."/>
            <person name="Traller J.C."/>
            <person name="Smith S.R."/>
            <person name="McClure R."/>
            <person name="Beliaev A."/>
            <person name="Bohutskyi P."/>
            <person name="Hill E.A."/>
            <person name="Rabines A."/>
            <person name="Zheng H."/>
            <person name="Allen L.Z."/>
            <person name="Kuo A."/>
            <person name="Grigoriev I.V."/>
            <person name="Allen A.E."/>
            <person name="Hazlebeck D."/>
            <person name="Allen E.E."/>
        </authorList>
    </citation>
    <scope>NUCLEOTIDE SEQUENCE</scope>
    <source>
        <strain evidence="3">Hildebrandi</strain>
    </source>
</reference>
<protein>
    <submittedName>
        <fullName evidence="3">Uncharacterized protein</fullName>
    </submittedName>
</protein>
<feature type="region of interest" description="Disordered" evidence="2">
    <location>
        <begin position="59"/>
        <end position="96"/>
    </location>
</feature>